<evidence type="ECO:0000256" key="2">
    <source>
        <dbReference type="SAM" id="SignalP"/>
    </source>
</evidence>
<comment type="caution">
    <text evidence="3">The sequence shown here is derived from an EMBL/GenBank/DDBJ whole genome shotgun (WGS) entry which is preliminary data.</text>
</comment>
<dbReference type="InterPro" id="IPR011852">
    <property type="entry name" value="TRAP_TAXI"/>
</dbReference>
<dbReference type="SUPFAM" id="SSF53850">
    <property type="entry name" value="Periplasmic binding protein-like II"/>
    <property type="match status" value="1"/>
</dbReference>
<sequence>MPSSRASLLAGLAILLLGLAAPGARAQSTDPKAEIIVATAPVNSPLGRWGNAFVERLKADQPVSEAITAGSLPNVALLQSGRVAIGLVSLDVAAAAWNGTSPMAPGMKFDHLRALAPVAPAAVLRFVAPAAAGIAGASGLAGKRVALATDDALTEPMLTALGIKATLRRMPLAEVAKQIADKKIDAVAVTGLEPFALPPERDAVTFGLTAAEIATVAAAIPGVAAAEVPLPPPAPPAGPATGADPAATDPAAAPPAPAVALPPQPLPPSAGMWTWLVATDALPEEVARRATEIAVAEAAPLAEAAGFELSPGFDPLTNRALPFHRGAAAAWAAHGVTVPADQMR</sequence>
<dbReference type="Gene3D" id="3.40.190.10">
    <property type="entry name" value="Periplasmic binding protein-like II"/>
    <property type="match status" value="2"/>
</dbReference>
<reference evidence="3" key="1">
    <citation type="submission" date="2020-06" db="EMBL/GenBank/DDBJ databases">
        <title>Stable isotope informed genome-resolved metagenomics uncovers potential trophic interactions in rhizosphere soil.</title>
        <authorList>
            <person name="Starr E.P."/>
            <person name="Shi S."/>
            <person name="Blazewicz S.J."/>
            <person name="Koch B.J."/>
            <person name="Probst A.J."/>
            <person name="Hungate B.A."/>
            <person name="Pett-Ridge J."/>
            <person name="Firestone M.K."/>
            <person name="Banfield J.F."/>
        </authorList>
    </citation>
    <scope>NUCLEOTIDE SEQUENCE</scope>
    <source>
        <strain evidence="3">YM_69_17</strain>
    </source>
</reference>
<evidence type="ECO:0000256" key="1">
    <source>
        <dbReference type="SAM" id="MobiDB-lite"/>
    </source>
</evidence>
<dbReference type="Proteomes" id="UP000700706">
    <property type="component" value="Unassembled WGS sequence"/>
</dbReference>
<dbReference type="EMBL" id="JAEKLZ010000057">
    <property type="protein sequence ID" value="MBW8723884.1"/>
    <property type="molecule type" value="Genomic_DNA"/>
</dbReference>
<feature type="signal peptide" evidence="2">
    <location>
        <begin position="1"/>
        <end position="26"/>
    </location>
</feature>
<accession>A0A952FJL3</accession>
<dbReference type="Pfam" id="PF16868">
    <property type="entry name" value="NMT1_3"/>
    <property type="match status" value="1"/>
</dbReference>
<evidence type="ECO:0000313" key="4">
    <source>
        <dbReference type="Proteomes" id="UP000700706"/>
    </source>
</evidence>
<feature type="compositionally biased region" description="Low complexity" evidence="1">
    <location>
        <begin position="239"/>
        <end position="251"/>
    </location>
</feature>
<organism evidence="3 4">
    <name type="scientific">Inquilinus limosus</name>
    <dbReference type="NCBI Taxonomy" id="171674"/>
    <lineage>
        <taxon>Bacteria</taxon>
        <taxon>Pseudomonadati</taxon>
        <taxon>Pseudomonadota</taxon>
        <taxon>Alphaproteobacteria</taxon>
        <taxon>Rhodospirillales</taxon>
        <taxon>Rhodospirillaceae</taxon>
        <taxon>Inquilinus</taxon>
    </lineage>
</organism>
<dbReference type="PANTHER" id="PTHR42941">
    <property type="entry name" value="SLL1037 PROTEIN"/>
    <property type="match status" value="1"/>
</dbReference>
<dbReference type="PANTHER" id="PTHR42941:SF1">
    <property type="entry name" value="SLL1037 PROTEIN"/>
    <property type="match status" value="1"/>
</dbReference>
<feature type="chain" id="PRO_5037395193" description="C4-dicarboxylate ABC transporter substrate-binding protein" evidence="2">
    <location>
        <begin position="27"/>
        <end position="344"/>
    </location>
</feature>
<name>A0A952FJL3_9PROT</name>
<feature type="compositionally biased region" description="Pro residues" evidence="1">
    <location>
        <begin position="252"/>
        <end position="264"/>
    </location>
</feature>
<gene>
    <name evidence="3" type="ORF">JF625_01820</name>
</gene>
<keyword evidence="2" id="KW-0732">Signal</keyword>
<protein>
    <recommendedName>
        <fullName evidence="5">C4-dicarboxylate ABC transporter substrate-binding protein</fullName>
    </recommendedName>
</protein>
<proteinExistence type="predicted"/>
<evidence type="ECO:0008006" key="5">
    <source>
        <dbReference type="Google" id="ProtNLM"/>
    </source>
</evidence>
<feature type="region of interest" description="Disordered" evidence="1">
    <location>
        <begin position="231"/>
        <end position="264"/>
    </location>
</feature>
<dbReference type="AlphaFoldDB" id="A0A952FJL3"/>
<evidence type="ECO:0000313" key="3">
    <source>
        <dbReference type="EMBL" id="MBW8723884.1"/>
    </source>
</evidence>